<sequence length="81" mass="9106">MALKRINLNLDENLVAELDNYAQSLYVSRSSALAVILSQWFMQQKSMTLASDLVQIFQTIKPEEAASLLVELKPDKYASSN</sequence>
<evidence type="ECO:0000313" key="1">
    <source>
        <dbReference type="EMBL" id="CRY94996.1"/>
    </source>
</evidence>
<keyword evidence="1" id="KW-0614">Plasmid</keyword>
<reference evidence="1" key="2">
    <citation type="submission" date="2015-07" db="EMBL/GenBank/DDBJ databases">
        <title>Plasmids, circular viruses and viroids from rat gut.</title>
        <authorList>
            <person name="Jorgensen T.J."/>
            <person name="Hansen M.A."/>
            <person name="Xu Z."/>
            <person name="Tabak M.A."/>
            <person name="Sorensen S.J."/>
            <person name="Hansen L.H."/>
        </authorList>
    </citation>
    <scope>NUCLEOTIDE SEQUENCE</scope>
    <source>
        <plasmid evidence="1">pRGRH0430</plasmid>
    </source>
</reference>
<dbReference type="SUPFAM" id="SSF47598">
    <property type="entry name" value="Ribbon-helix-helix"/>
    <property type="match status" value="1"/>
</dbReference>
<accession>A0A0H5PZ41</accession>
<evidence type="ECO:0008006" key="2">
    <source>
        <dbReference type="Google" id="ProtNLM"/>
    </source>
</evidence>
<dbReference type="InterPro" id="IPR010985">
    <property type="entry name" value="Ribbon_hlx_hlx"/>
</dbReference>
<name>A0A0H5PZ41_9ZZZZ</name>
<protein>
    <recommendedName>
        <fullName evidence="2">Ribbon-helix-helix protein CopG domain-containing protein</fullName>
    </recommendedName>
</protein>
<proteinExistence type="predicted"/>
<organism evidence="1">
    <name type="scientific">uncultured prokaryote</name>
    <dbReference type="NCBI Taxonomy" id="198431"/>
    <lineage>
        <taxon>unclassified sequences</taxon>
        <taxon>environmental samples</taxon>
    </lineage>
</organism>
<geneLocation type="plasmid" evidence="1">
    <name>pRGRH0430</name>
</geneLocation>
<dbReference type="AlphaFoldDB" id="A0A0H5PZ41"/>
<dbReference type="EMBL" id="LN853075">
    <property type="protein sequence ID" value="CRY94996.1"/>
    <property type="molecule type" value="Genomic_DNA"/>
</dbReference>
<dbReference type="GO" id="GO:0006355">
    <property type="term" value="P:regulation of DNA-templated transcription"/>
    <property type="evidence" value="ECO:0007669"/>
    <property type="project" value="InterPro"/>
</dbReference>
<reference evidence="1" key="1">
    <citation type="submission" date="2015-06" db="EMBL/GenBank/DDBJ databases">
        <authorList>
            <person name="Joergensen T."/>
        </authorList>
    </citation>
    <scope>NUCLEOTIDE SEQUENCE</scope>
    <source>
        <plasmid evidence="1">pRGRH0430</plasmid>
    </source>
</reference>